<feature type="binding site" evidence="8">
    <location>
        <position position="226"/>
    </location>
    <ligand>
        <name>L-glutamine</name>
        <dbReference type="ChEBI" id="CHEBI:58359"/>
    </ligand>
</feature>
<keyword evidence="6 8" id="KW-0315">Glutamine amidotransferase</keyword>
<evidence type="ECO:0000256" key="8">
    <source>
        <dbReference type="HAMAP-Rule" id="MF_01209"/>
    </source>
</evidence>
<feature type="binding site" evidence="8">
    <location>
        <position position="224"/>
    </location>
    <ligand>
        <name>L-glutamine</name>
        <dbReference type="ChEBI" id="CHEBI:58359"/>
    </ligand>
</feature>
<dbReference type="PRINTS" id="PR00096">
    <property type="entry name" value="GATASE"/>
</dbReference>
<dbReference type="UniPathway" id="UPA00068">
    <property type="reaction ID" value="UER00171"/>
</dbReference>
<dbReference type="InterPro" id="IPR035686">
    <property type="entry name" value="CPSase_GATase1"/>
</dbReference>
<dbReference type="HAMAP" id="MF_01209">
    <property type="entry name" value="CPSase_S_chain"/>
    <property type="match status" value="1"/>
</dbReference>
<evidence type="ECO:0000259" key="9">
    <source>
        <dbReference type="SMART" id="SM01097"/>
    </source>
</evidence>
<dbReference type="Gene3D" id="3.40.50.880">
    <property type="match status" value="1"/>
</dbReference>
<dbReference type="GO" id="GO:0005524">
    <property type="term" value="F:ATP binding"/>
    <property type="evidence" value="ECO:0007669"/>
    <property type="project" value="UniProtKB-UniRule"/>
</dbReference>
<keyword evidence="8" id="KW-0055">Arginine biosynthesis</keyword>
<comment type="caution">
    <text evidence="8">Lacks conserved residue(s) required for the propagation of feature annotation.</text>
</comment>
<dbReference type="NCBIfam" id="NF009475">
    <property type="entry name" value="PRK12838.1"/>
    <property type="match status" value="1"/>
</dbReference>
<dbReference type="KEGG" id="wci:WS105_0930"/>
<feature type="domain" description="Carbamoyl-phosphate synthase small subunit N-terminal" evidence="9">
    <location>
        <begin position="8"/>
        <end position="138"/>
    </location>
</feature>
<comment type="catalytic activity">
    <reaction evidence="7 8">
        <text>hydrogencarbonate + L-glutamine + 2 ATP + H2O = carbamoyl phosphate + L-glutamate + 2 ADP + phosphate + 2 H(+)</text>
        <dbReference type="Rhea" id="RHEA:18633"/>
        <dbReference type="ChEBI" id="CHEBI:15377"/>
        <dbReference type="ChEBI" id="CHEBI:15378"/>
        <dbReference type="ChEBI" id="CHEBI:17544"/>
        <dbReference type="ChEBI" id="CHEBI:29985"/>
        <dbReference type="ChEBI" id="CHEBI:30616"/>
        <dbReference type="ChEBI" id="CHEBI:43474"/>
        <dbReference type="ChEBI" id="CHEBI:58228"/>
        <dbReference type="ChEBI" id="CHEBI:58359"/>
        <dbReference type="ChEBI" id="CHEBI:456216"/>
        <dbReference type="EC" id="6.3.5.5"/>
    </reaction>
</comment>
<comment type="catalytic activity">
    <reaction evidence="8">
        <text>L-glutamine + H2O = L-glutamate + NH4(+)</text>
        <dbReference type="Rhea" id="RHEA:15889"/>
        <dbReference type="ChEBI" id="CHEBI:15377"/>
        <dbReference type="ChEBI" id="CHEBI:28938"/>
        <dbReference type="ChEBI" id="CHEBI:29985"/>
        <dbReference type="ChEBI" id="CHEBI:58359"/>
    </reaction>
</comment>
<dbReference type="InterPro" id="IPR050472">
    <property type="entry name" value="Anth_synth/Amidotransfase"/>
</dbReference>
<dbReference type="Pfam" id="PF00117">
    <property type="entry name" value="GATase"/>
    <property type="match status" value="1"/>
</dbReference>
<organism evidence="10 11">
    <name type="scientific">Weissella ceti</name>
    <dbReference type="NCBI Taxonomy" id="759620"/>
    <lineage>
        <taxon>Bacteria</taxon>
        <taxon>Bacillati</taxon>
        <taxon>Bacillota</taxon>
        <taxon>Bacilli</taxon>
        <taxon>Lactobacillales</taxon>
        <taxon>Lactobacillaceae</taxon>
        <taxon>Weissella</taxon>
    </lineage>
</organism>
<dbReference type="GO" id="GO:0006526">
    <property type="term" value="P:L-arginine biosynthetic process"/>
    <property type="evidence" value="ECO:0007669"/>
    <property type="project" value="UniProtKB-UniRule"/>
</dbReference>
<dbReference type="KEGG" id="wct:WS74_0933"/>
<dbReference type="EMBL" id="CP009223">
    <property type="protein sequence ID" value="AIM63185.1"/>
    <property type="molecule type" value="Genomic_DNA"/>
</dbReference>
<dbReference type="NCBIfam" id="TIGR01368">
    <property type="entry name" value="CPSaseIIsmall"/>
    <property type="match status" value="1"/>
</dbReference>
<name>A0A075TZU5_9LACO</name>
<dbReference type="PROSITE" id="PS51273">
    <property type="entry name" value="GATASE_TYPE_1"/>
    <property type="match status" value="1"/>
</dbReference>
<dbReference type="UniPathway" id="UPA00070">
    <property type="reaction ID" value="UER00115"/>
</dbReference>
<comment type="function">
    <text evidence="8">Small subunit of the glutamine-dependent carbamoyl phosphate synthetase (CPSase). CPSase catalyzes the formation of carbamoyl phosphate from the ammonia moiety of glutamine, carbonate, and phosphate donated by ATP, constituting the first step of 2 biosynthetic pathways, one leading to arginine and/or urea and the other to pyrimidine nucleotides. The small subunit (glutamine amidotransferase) binds and cleaves glutamine to supply the large subunit with the substrate ammonia.</text>
</comment>
<keyword evidence="5 8" id="KW-0067">ATP-binding</keyword>
<sequence>MLRTVIMAKRYLILQDGTVFEGVAFGAPTSTSGEIFFHTAMTGYQEIMTNPIYHNQIVAFTMPTIGAAGINHRADEAIGPMVKGIVVRSLAEVSTNRLRSMSLHEFLMRHNIPGIAQVDTRALTRHLRETGAQKASIVDNADEHAFDQLRAMVLTSQQIQQTSTPRAYVNPGRKANVIVIDFGLKSGILRLLNDYDANVTVLPYNATSDDVSNLDPDGIVFSSGPGDPHVVPDSILDLIREYQEKVPLFGIGLGHELFALANGVSLARMASEHHGMNHPIREQISNQIMYATQAEGYQVDPATLRGKNMIVTHVDLTDGSIQGLRHRDYPAFSVQFFPDTAPGPAEAVQPFDDFMELVTARRGGYRI</sequence>
<dbReference type="GO" id="GO:0044205">
    <property type="term" value="P:'de novo' UMP biosynthetic process"/>
    <property type="evidence" value="ECO:0007669"/>
    <property type="project" value="UniProtKB-UniRule"/>
</dbReference>
<feature type="region of interest" description="CPSase" evidence="8">
    <location>
        <begin position="1"/>
        <end position="173"/>
    </location>
</feature>
<dbReference type="GO" id="GO:0006207">
    <property type="term" value="P:'de novo' pyrimidine nucleobase biosynthetic process"/>
    <property type="evidence" value="ECO:0007669"/>
    <property type="project" value="InterPro"/>
</dbReference>
<gene>
    <name evidence="8" type="primary">carA</name>
    <name evidence="10" type="ORF">WS74_0933</name>
</gene>
<dbReference type="SMART" id="SM01097">
    <property type="entry name" value="CPSase_sm_chain"/>
    <property type="match status" value="1"/>
</dbReference>
<dbReference type="InterPro" id="IPR036480">
    <property type="entry name" value="CarbP_synth_ssu_N_sf"/>
</dbReference>
<keyword evidence="8" id="KW-0028">Amino-acid biosynthesis</keyword>
<keyword evidence="4 8" id="KW-0547">Nucleotide-binding</keyword>
<evidence type="ECO:0000313" key="10">
    <source>
        <dbReference type="EMBL" id="AIM63185.1"/>
    </source>
</evidence>
<dbReference type="GO" id="GO:0006541">
    <property type="term" value="P:glutamine metabolic process"/>
    <property type="evidence" value="ECO:0007669"/>
    <property type="project" value="InterPro"/>
</dbReference>
<dbReference type="STRING" id="759620.WS105_0930"/>
<feature type="binding site" evidence="8">
    <location>
        <position position="296"/>
    </location>
    <ligand>
        <name>L-glutamine</name>
        <dbReference type="ChEBI" id="CHEBI:58359"/>
    </ligand>
</feature>
<comment type="subunit">
    <text evidence="8">Composed of two chains; the small (or glutamine) chain promotes the hydrolysis of glutamine to ammonia, which is used by the large (or ammonia) chain to synthesize carbamoyl phosphate. Tetramer of heterodimers (alpha,beta)4.</text>
</comment>
<keyword evidence="11" id="KW-1185">Reference proteome</keyword>
<dbReference type="GO" id="GO:0004359">
    <property type="term" value="F:glutaminase activity"/>
    <property type="evidence" value="ECO:0007669"/>
    <property type="project" value="RHEA"/>
</dbReference>
<dbReference type="Pfam" id="PF00988">
    <property type="entry name" value="CPSase_sm_chain"/>
    <property type="match status" value="1"/>
</dbReference>
<reference evidence="11" key="2">
    <citation type="submission" date="2014-08" db="EMBL/GenBank/DDBJ databases">
        <title>Complete genome of Weissella ceti strain WS74 isolated from diseased rainbow trout in Brazil.</title>
        <authorList>
            <person name="Figueiredo H.C.P."/>
            <person name="Leal C.A.G."/>
            <person name="Pereira F.L."/>
            <person name="Soares S.C."/>
            <person name="Dorella F.A."/>
            <person name="Carvalho A.F."/>
            <person name="Azevedo V.A.C."/>
        </authorList>
    </citation>
    <scope>NUCLEOTIDE SEQUENCE [LARGE SCALE GENOMIC DNA]</scope>
    <source>
        <strain evidence="11">WS74</strain>
    </source>
</reference>
<proteinExistence type="inferred from homology"/>
<dbReference type="InterPro" id="IPR029062">
    <property type="entry name" value="Class_I_gatase-like"/>
</dbReference>
<protein>
    <recommendedName>
        <fullName evidence="8">Carbamoyl phosphate synthase small chain</fullName>
        <ecNumber evidence="8">6.3.5.5</ecNumber>
    </recommendedName>
    <alternativeName>
        <fullName evidence="8">Carbamoyl phosphate synthetase glutamine chain</fullName>
    </alternativeName>
</protein>
<evidence type="ECO:0000256" key="4">
    <source>
        <dbReference type="ARBA" id="ARBA00022741"/>
    </source>
</evidence>
<evidence type="ECO:0000256" key="3">
    <source>
        <dbReference type="ARBA" id="ARBA00022598"/>
    </source>
</evidence>
<evidence type="ECO:0000256" key="7">
    <source>
        <dbReference type="ARBA" id="ARBA00048816"/>
    </source>
</evidence>
<evidence type="ECO:0000256" key="5">
    <source>
        <dbReference type="ARBA" id="ARBA00022840"/>
    </source>
</evidence>
<dbReference type="PRINTS" id="PR00099">
    <property type="entry name" value="CPSGATASE"/>
</dbReference>
<evidence type="ECO:0000256" key="1">
    <source>
        <dbReference type="ARBA" id="ARBA00005077"/>
    </source>
</evidence>
<accession>A0A075TZU5</accession>
<feature type="binding site" evidence="8">
    <location>
        <position position="253"/>
    </location>
    <ligand>
        <name>L-glutamine</name>
        <dbReference type="ChEBI" id="CHEBI:58359"/>
    </ligand>
</feature>
<dbReference type="EC" id="6.3.5.5" evidence="8"/>
<dbReference type="InterPro" id="IPR017926">
    <property type="entry name" value="GATASE"/>
</dbReference>
<dbReference type="InterPro" id="IPR002474">
    <property type="entry name" value="CarbamoylP_synth_ssu_N"/>
</dbReference>
<feature type="binding site" evidence="8">
    <location>
        <position position="297"/>
    </location>
    <ligand>
        <name>L-glutamine</name>
        <dbReference type="ChEBI" id="CHEBI:58359"/>
    </ligand>
</feature>
<dbReference type="AlphaFoldDB" id="A0A075TZU5"/>
<evidence type="ECO:0000256" key="6">
    <source>
        <dbReference type="ARBA" id="ARBA00022962"/>
    </source>
</evidence>
<comment type="pathway">
    <text evidence="8">Pyrimidine metabolism; UMP biosynthesis via de novo pathway; (S)-dihydroorotate from bicarbonate: step 1/3.</text>
</comment>
<dbReference type="SUPFAM" id="SSF52317">
    <property type="entry name" value="Class I glutamine amidotransferase-like"/>
    <property type="match status" value="1"/>
</dbReference>
<dbReference type="Gene3D" id="3.50.30.20">
    <property type="entry name" value="Carbamoyl-phosphate synthase small subunit, N-terminal domain"/>
    <property type="match status" value="1"/>
</dbReference>
<comment type="similarity">
    <text evidence="2 8">Belongs to the CarA family.</text>
</comment>
<dbReference type="KEGG" id="wce:WS08_0867"/>
<dbReference type="PANTHER" id="PTHR43418">
    <property type="entry name" value="MULTIFUNCTIONAL TRYPTOPHAN BIOSYNTHESIS PROTEIN-RELATED"/>
    <property type="match status" value="1"/>
</dbReference>
<evidence type="ECO:0000313" key="11">
    <source>
        <dbReference type="Proteomes" id="UP000029079"/>
    </source>
</evidence>
<keyword evidence="3 8" id="KW-0436">Ligase</keyword>
<feature type="active site" evidence="8">
    <location>
        <position position="339"/>
    </location>
</feature>
<keyword evidence="8" id="KW-0665">Pyrimidine biosynthesis</keyword>
<reference evidence="10 11" key="1">
    <citation type="journal article" date="2014" name="Genome Announc.">
        <title>Complete Genome Sequences of Fish Pathogenic Weissella ceti Strains WS74 and WS105.</title>
        <authorList>
            <person name="Figueiredo H.C."/>
            <person name="Leal C.A."/>
            <person name="Dorella F.A."/>
            <person name="Carvalho A.F."/>
            <person name="Soares S.C."/>
            <person name="Pereira F.L."/>
            <person name="Azevedo V.A."/>
        </authorList>
    </citation>
    <scope>NUCLEOTIDE SEQUENCE [LARGE SCALE GENOMIC DNA]</scope>
    <source>
        <strain evidence="10 11">WS74</strain>
    </source>
</reference>
<dbReference type="SUPFAM" id="SSF52021">
    <property type="entry name" value="Carbamoyl phosphate synthetase, small subunit N-terminal domain"/>
    <property type="match status" value="1"/>
</dbReference>
<dbReference type="Proteomes" id="UP000029079">
    <property type="component" value="Chromosome"/>
</dbReference>
<dbReference type="CDD" id="cd01744">
    <property type="entry name" value="GATase1_CPSase"/>
    <property type="match status" value="1"/>
</dbReference>
<dbReference type="InterPro" id="IPR006274">
    <property type="entry name" value="CarbamoylP_synth_ssu"/>
</dbReference>
<comment type="pathway">
    <text evidence="1 8">Amino-acid biosynthesis; L-arginine biosynthesis; carbamoyl phosphate from bicarbonate: step 1/1.</text>
</comment>
<dbReference type="GO" id="GO:0004088">
    <property type="term" value="F:carbamoyl-phosphate synthase (glutamine-hydrolyzing) activity"/>
    <property type="evidence" value="ECO:0007669"/>
    <property type="project" value="UniProtKB-UniRule"/>
</dbReference>
<evidence type="ECO:0000256" key="2">
    <source>
        <dbReference type="ARBA" id="ARBA00007800"/>
    </source>
</evidence>
<dbReference type="PANTHER" id="PTHR43418:SF7">
    <property type="entry name" value="CARBAMOYL-PHOSPHATE SYNTHASE SMALL CHAIN"/>
    <property type="match status" value="1"/>
</dbReference>